<keyword evidence="1" id="KW-0472">Membrane</keyword>
<dbReference type="GO" id="GO:0006506">
    <property type="term" value="P:GPI anchor biosynthetic process"/>
    <property type="evidence" value="ECO:0007669"/>
    <property type="project" value="InterPro"/>
</dbReference>
<comment type="caution">
    <text evidence="2">The sequence shown here is derived from an EMBL/GenBank/DDBJ whole genome shotgun (WGS) entry which is preliminary data.</text>
</comment>
<dbReference type="OrthoDB" id="70250at2759"/>
<dbReference type="AlphaFoldDB" id="A0A023B6X4"/>
<gene>
    <name evidence="2" type="ORF">GNI_074730</name>
</gene>
<evidence type="ECO:0000313" key="2">
    <source>
        <dbReference type="EMBL" id="EZG66863.1"/>
    </source>
</evidence>
<keyword evidence="1" id="KW-0812">Transmembrane</keyword>
<feature type="transmembrane region" description="Helical" evidence="1">
    <location>
        <begin position="233"/>
        <end position="255"/>
    </location>
</feature>
<keyword evidence="1" id="KW-1133">Transmembrane helix</keyword>
<evidence type="ECO:0000313" key="3">
    <source>
        <dbReference type="Proteomes" id="UP000019763"/>
    </source>
</evidence>
<proteinExistence type="predicted"/>
<dbReference type="Proteomes" id="UP000019763">
    <property type="component" value="Unassembled WGS sequence"/>
</dbReference>
<keyword evidence="2" id="KW-0808">Transferase</keyword>
<dbReference type="PANTHER" id="PTHR21329">
    <property type="entry name" value="PHOSPHATIDYLINOSITOL N-ACETYLGLUCOSAMINYLTRANSFERASE SUBUNIT Q-RELATED"/>
    <property type="match status" value="1"/>
</dbReference>
<dbReference type="GO" id="GO:0005783">
    <property type="term" value="C:endoplasmic reticulum"/>
    <property type="evidence" value="ECO:0007669"/>
    <property type="project" value="TreeGrafter"/>
</dbReference>
<organism evidence="2 3">
    <name type="scientific">Gregarina niphandrodes</name>
    <name type="common">Septate eugregarine</name>
    <dbReference type="NCBI Taxonomy" id="110365"/>
    <lineage>
        <taxon>Eukaryota</taxon>
        <taxon>Sar</taxon>
        <taxon>Alveolata</taxon>
        <taxon>Apicomplexa</taxon>
        <taxon>Conoidasida</taxon>
        <taxon>Gregarinasina</taxon>
        <taxon>Eugregarinorida</taxon>
        <taxon>Gregarinidae</taxon>
        <taxon>Gregarina</taxon>
    </lineage>
</organism>
<dbReference type="RefSeq" id="XP_011130453.1">
    <property type="nucleotide sequence ID" value="XM_011132151.1"/>
</dbReference>
<evidence type="ECO:0000256" key="1">
    <source>
        <dbReference type="SAM" id="Phobius"/>
    </source>
</evidence>
<dbReference type="GeneID" id="22912738"/>
<feature type="transmembrane region" description="Helical" evidence="1">
    <location>
        <begin position="155"/>
        <end position="176"/>
    </location>
</feature>
<dbReference type="EMBL" id="AFNH02000559">
    <property type="protein sequence ID" value="EZG66863.1"/>
    <property type="molecule type" value="Genomic_DNA"/>
</dbReference>
<dbReference type="InterPro" id="IPR007720">
    <property type="entry name" value="PigQ/GPI1"/>
</dbReference>
<dbReference type="GO" id="GO:0016740">
    <property type="term" value="F:transferase activity"/>
    <property type="evidence" value="ECO:0007669"/>
    <property type="project" value="UniProtKB-KW"/>
</dbReference>
<feature type="transmembrane region" description="Helical" evidence="1">
    <location>
        <begin position="60"/>
        <end position="85"/>
    </location>
</feature>
<dbReference type="GO" id="GO:0016020">
    <property type="term" value="C:membrane"/>
    <property type="evidence" value="ECO:0007669"/>
    <property type="project" value="InterPro"/>
</dbReference>
<sequence>MGVPCVILGWWCSVVMEYTRTMSRYSATFRQVHFRLAQFARLPLLLCLIQDRRAEEDGLYVAYAASTMLGLVVDIFTGLCFAVCVHRYEKEVIYVLQKSTSLLTIDSLRLLITWLTGVPGGFKLNNKLDYFLASIMYQLLSACERLYDLVKSLELPVVPVLTVCSLSGITILGGAVMDLLSFVSLYPFLMNFGMCHFVSPFMSCLSSLFSLFRGRKLNILKQRMDTLDYSFDQLLLGSILFPCFVFLTPTVLLFYLSTAAPWTLCLFGYILIQLVIFFLQRFPHVVWVLPMLQPVHTKGLEINPSPCDSPPDPRHTYWVVSTIPNNLKDNIIKPLTYQWREIKTADMISLCSILKALRSAQCIYPHFGFHTLFESVYDGFMGLAPRNDATDYDHIETLPRLPFRHVRHIIRNLL</sequence>
<accession>A0A023B6X4</accession>
<dbReference type="PANTHER" id="PTHR21329:SF3">
    <property type="entry name" value="PHOSPHATIDYLINOSITOL N-ACETYLGLUCOSAMINYLTRANSFERASE SUBUNIT Q"/>
    <property type="match status" value="1"/>
</dbReference>
<name>A0A023B6X4_GRENI</name>
<reference evidence="2" key="1">
    <citation type="submission" date="2013-12" db="EMBL/GenBank/DDBJ databases">
        <authorList>
            <person name="Omoto C.K."/>
            <person name="Sibley D."/>
            <person name="Venepally P."/>
            <person name="Hadjithomas M."/>
            <person name="Karamycheva S."/>
            <person name="Brunk B."/>
            <person name="Roos D."/>
            <person name="Caler E."/>
            <person name="Lorenzi H."/>
        </authorList>
    </citation>
    <scope>NUCLEOTIDE SEQUENCE</scope>
</reference>
<keyword evidence="3" id="KW-1185">Reference proteome</keyword>
<feature type="transmembrane region" description="Helical" evidence="1">
    <location>
        <begin position="261"/>
        <end position="279"/>
    </location>
</feature>
<dbReference type="VEuPathDB" id="CryptoDB:GNI_074730"/>
<protein>
    <submittedName>
        <fullName evidence="2">N-acetylglucosaminyl transferase component GPI1</fullName>
    </submittedName>
</protein>
<dbReference type="OMA" id="DYDHIET"/>
<dbReference type="Pfam" id="PF05024">
    <property type="entry name" value="Gpi1"/>
    <property type="match status" value="1"/>
</dbReference>
<feature type="transmembrane region" description="Helical" evidence="1">
    <location>
        <begin position="188"/>
        <end position="212"/>
    </location>
</feature>
<dbReference type="eggNOG" id="KOG1183">
    <property type="taxonomic scope" value="Eukaryota"/>
</dbReference>